<dbReference type="InterPro" id="IPR051784">
    <property type="entry name" value="Nod_factor_ABC_transporter"/>
</dbReference>
<evidence type="ECO:0000256" key="2">
    <source>
        <dbReference type="ARBA" id="ARBA00022692"/>
    </source>
</evidence>
<keyword evidence="5" id="KW-0046">Antibiotic resistance</keyword>
<dbReference type="PANTHER" id="PTHR43229">
    <property type="entry name" value="NODULATION PROTEIN J"/>
    <property type="match status" value="1"/>
</dbReference>
<evidence type="ECO:0000256" key="5">
    <source>
        <dbReference type="ARBA" id="ARBA00023251"/>
    </source>
</evidence>
<dbReference type="PIRSF" id="PIRSF006648">
    <property type="entry name" value="DrrB"/>
    <property type="match status" value="1"/>
</dbReference>
<comment type="similarity">
    <text evidence="6">Belongs to the ABC-2 integral membrane protein family.</text>
</comment>
<dbReference type="Proteomes" id="UP000243528">
    <property type="component" value="Unassembled WGS sequence"/>
</dbReference>
<feature type="transmembrane region" description="Helical" evidence="6">
    <location>
        <begin position="65"/>
        <end position="85"/>
    </location>
</feature>
<dbReference type="EMBL" id="PYGE01000006">
    <property type="protein sequence ID" value="PSL04032.1"/>
    <property type="molecule type" value="Genomic_DNA"/>
</dbReference>
<feature type="transmembrane region" description="Helical" evidence="6">
    <location>
        <begin position="173"/>
        <end position="193"/>
    </location>
</feature>
<evidence type="ECO:0000256" key="4">
    <source>
        <dbReference type="ARBA" id="ARBA00023136"/>
    </source>
</evidence>
<keyword evidence="4 6" id="KW-0472">Membrane</keyword>
<keyword evidence="3 6" id="KW-1133">Transmembrane helix</keyword>
<evidence type="ECO:0000256" key="1">
    <source>
        <dbReference type="ARBA" id="ARBA00004141"/>
    </source>
</evidence>
<evidence type="ECO:0000313" key="8">
    <source>
        <dbReference type="EMBL" id="PSL04032.1"/>
    </source>
</evidence>
<gene>
    <name evidence="8" type="ORF">CLV30_10634</name>
</gene>
<dbReference type="PROSITE" id="PS51012">
    <property type="entry name" value="ABC_TM2"/>
    <property type="match status" value="1"/>
</dbReference>
<dbReference type="InterPro" id="IPR013525">
    <property type="entry name" value="ABC2_TM"/>
</dbReference>
<evidence type="ECO:0000256" key="6">
    <source>
        <dbReference type="RuleBase" id="RU361157"/>
    </source>
</evidence>
<feature type="transmembrane region" description="Helical" evidence="6">
    <location>
        <begin position="227"/>
        <end position="248"/>
    </location>
</feature>
<dbReference type="InterPro" id="IPR047817">
    <property type="entry name" value="ABC2_TM_bact-type"/>
</dbReference>
<sequence>MTYVPAPGAAPLTRMVAAQVLLEVRLLLRNGEQLLLTAVIPVVLLGLLTAVPVVDTGEYDRVDFLVPGILALSVMSTAFTSLAIATGYERRYGALKRLAASPLPRWALLAAKAVTVLVVEVLQVVLVGGLGLALGWRPDGAMAAVPLLLAGTAAFAGLGLLMAGTLRAEATLAAANLVYLLLLVLGGVVIPFGQFPDALRPVLESTPTGALAGGLRSVLADGDGLPWAPLVVLVIWAAAGTTAAARWFRWE</sequence>
<feature type="transmembrane region" description="Helical" evidence="6">
    <location>
        <begin position="34"/>
        <end position="53"/>
    </location>
</feature>
<feature type="transmembrane region" description="Helical" evidence="6">
    <location>
        <begin position="140"/>
        <end position="161"/>
    </location>
</feature>
<evidence type="ECO:0000259" key="7">
    <source>
        <dbReference type="PROSITE" id="PS51012"/>
    </source>
</evidence>
<dbReference type="GO" id="GO:0046677">
    <property type="term" value="P:response to antibiotic"/>
    <property type="evidence" value="ECO:0007669"/>
    <property type="project" value="UniProtKB-KW"/>
</dbReference>
<proteinExistence type="inferred from homology"/>
<feature type="domain" description="ABC transmembrane type-2" evidence="7">
    <location>
        <begin position="29"/>
        <end position="251"/>
    </location>
</feature>
<evidence type="ECO:0000313" key="9">
    <source>
        <dbReference type="Proteomes" id="UP000243528"/>
    </source>
</evidence>
<name>A0A2P8E3I2_9ACTN</name>
<reference evidence="8 9" key="1">
    <citation type="submission" date="2018-03" db="EMBL/GenBank/DDBJ databases">
        <title>Genomic Encyclopedia of Archaeal and Bacterial Type Strains, Phase II (KMG-II): from individual species to whole genera.</title>
        <authorList>
            <person name="Goeker M."/>
        </authorList>
    </citation>
    <scope>NUCLEOTIDE SEQUENCE [LARGE SCALE GENOMIC DNA]</scope>
    <source>
        <strain evidence="8 9">DSM 45211</strain>
    </source>
</reference>
<dbReference type="GO" id="GO:0043190">
    <property type="term" value="C:ATP-binding cassette (ABC) transporter complex"/>
    <property type="evidence" value="ECO:0007669"/>
    <property type="project" value="InterPro"/>
</dbReference>
<keyword evidence="9" id="KW-1185">Reference proteome</keyword>
<dbReference type="AlphaFoldDB" id="A0A2P8E3I2"/>
<dbReference type="GO" id="GO:0140359">
    <property type="term" value="F:ABC-type transporter activity"/>
    <property type="evidence" value="ECO:0007669"/>
    <property type="project" value="InterPro"/>
</dbReference>
<protein>
    <recommendedName>
        <fullName evidence="6">Transport permease protein</fullName>
    </recommendedName>
</protein>
<keyword evidence="6" id="KW-0813">Transport</keyword>
<organism evidence="8 9">
    <name type="scientific">Haloactinopolyspora alba</name>
    <dbReference type="NCBI Taxonomy" id="648780"/>
    <lineage>
        <taxon>Bacteria</taxon>
        <taxon>Bacillati</taxon>
        <taxon>Actinomycetota</taxon>
        <taxon>Actinomycetes</taxon>
        <taxon>Jiangellales</taxon>
        <taxon>Jiangellaceae</taxon>
        <taxon>Haloactinopolyspora</taxon>
    </lineage>
</organism>
<dbReference type="PANTHER" id="PTHR43229:SF2">
    <property type="entry name" value="NODULATION PROTEIN J"/>
    <property type="match status" value="1"/>
</dbReference>
<dbReference type="Pfam" id="PF01061">
    <property type="entry name" value="ABC2_membrane"/>
    <property type="match status" value="1"/>
</dbReference>
<accession>A0A2P8E3I2</accession>
<dbReference type="InterPro" id="IPR000412">
    <property type="entry name" value="ABC_2_transport"/>
</dbReference>
<feature type="transmembrane region" description="Helical" evidence="6">
    <location>
        <begin position="106"/>
        <end position="134"/>
    </location>
</feature>
<keyword evidence="2 6" id="KW-0812">Transmembrane</keyword>
<evidence type="ECO:0000256" key="3">
    <source>
        <dbReference type="ARBA" id="ARBA00022989"/>
    </source>
</evidence>
<comment type="caution">
    <text evidence="8">The sequence shown here is derived from an EMBL/GenBank/DDBJ whole genome shotgun (WGS) entry which is preliminary data.</text>
</comment>
<comment type="subcellular location">
    <subcellularLocation>
        <location evidence="6">Cell membrane</location>
        <topology evidence="6">Multi-pass membrane protein</topology>
    </subcellularLocation>
    <subcellularLocation>
        <location evidence="1">Membrane</location>
        <topology evidence="1">Multi-pass membrane protein</topology>
    </subcellularLocation>
</comment>
<keyword evidence="6" id="KW-1003">Cell membrane</keyword>